<protein>
    <submittedName>
        <fullName evidence="2">Uncharacterized protein</fullName>
    </submittedName>
</protein>
<dbReference type="OrthoDB" id="5336565at2759"/>
<evidence type="ECO:0000256" key="1">
    <source>
        <dbReference type="SAM" id="MobiDB-lite"/>
    </source>
</evidence>
<dbReference type="EMBL" id="VIBQ01000016">
    <property type="protein sequence ID" value="KAB8356461.1"/>
    <property type="molecule type" value="Genomic_DNA"/>
</dbReference>
<feature type="compositionally biased region" description="Low complexity" evidence="1">
    <location>
        <begin position="447"/>
        <end position="466"/>
    </location>
</feature>
<feature type="region of interest" description="Disordered" evidence="1">
    <location>
        <begin position="429"/>
        <end position="476"/>
    </location>
</feature>
<reference evidence="2 3" key="1">
    <citation type="submission" date="2019-06" db="EMBL/GenBank/DDBJ databases">
        <title>A chromosomal-level reference genome of Carpinus fangiana (Coryloideae, Betulaceae).</title>
        <authorList>
            <person name="Yang X."/>
            <person name="Wang Z."/>
            <person name="Zhang L."/>
            <person name="Hao G."/>
            <person name="Liu J."/>
            <person name="Yang Y."/>
        </authorList>
    </citation>
    <scope>NUCLEOTIDE SEQUENCE [LARGE SCALE GENOMIC DNA]</scope>
    <source>
        <strain evidence="2">Cfa_2016G</strain>
        <tissue evidence="2">Leaf</tissue>
    </source>
</reference>
<dbReference type="AlphaFoldDB" id="A0A5N6KXA8"/>
<feature type="region of interest" description="Disordered" evidence="1">
    <location>
        <begin position="1"/>
        <end position="143"/>
    </location>
</feature>
<sequence>MPLTPPDSEASEPTRTRKRPAAETDEGRPATRRCLKRAKWRPSASYLENTPNLPLCPRVLREFDDRLSRSPHPSSAPRTSRLQSSEASPPSLKRFARGGGPSLADIRGYSTSNDIMPPKRGARPDASRSGTTRTSSASHTGRTSAYDPAFEGCLVASGVLYEGHGAATEPANFDQIKEYLGRRRASLAGFSKEDLIEFKSQNQNAKSEAGVMSTVFQTIIGRSDIPSQQNVPFGNLAPLTKENLTTPQPDFFDGSRPEEIDKIIRDALGLYIIPSTDASNPVLPNFFAEGKGSKGSAEVCKRQACYAGVIGARAMHKLRSYVNLDTAIDGNAYTICATYMGGPGIQFLTLYATHITASNNPEIPLEYYMTQLRSFAMTDSWETCRDGIQAAQNAREWAKEARNKLIAHANAKASSSSKSLSQLRPSIVSAASSSDELSQDRLQHPVSSRSMSRSMSRSSQSRTLSSAGDSRRKRKR</sequence>
<feature type="compositionally biased region" description="Basic residues" evidence="1">
    <location>
        <begin position="30"/>
        <end position="40"/>
    </location>
</feature>
<keyword evidence="3" id="KW-1185">Reference proteome</keyword>
<organism evidence="2 3">
    <name type="scientific">Carpinus fangiana</name>
    <dbReference type="NCBI Taxonomy" id="176857"/>
    <lineage>
        <taxon>Eukaryota</taxon>
        <taxon>Viridiplantae</taxon>
        <taxon>Streptophyta</taxon>
        <taxon>Embryophyta</taxon>
        <taxon>Tracheophyta</taxon>
        <taxon>Spermatophyta</taxon>
        <taxon>Magnoliopsida</taxon>
        <taxon>eudicotyledons</taxon>
        <taxon>Gunneridae</taxon>
        <taxon>Pentapetalae</taxon>
        <taxon>rosids</taxon>
        <taxon>fabids</taxon>
        <taxon>Fagales</taxon>
        <taxon>Betulaceae</taxon>
        <taxon>Carpinus</taxon>
    </lineage>
</organism>
<evidence type="ECO:0000313" key="3">
    <source>
        <dbReference type="Proteomes" id="UP000327013"/>
    </source>
</evidence>
<feature type="compositionally biased region" description="Basic and acidic residues" evidence="1">
    <location>
        <begin position="59"/>
        <end position="68"/>
    </location>
</feature>
<evidence type="ECO:0000313" key="2">
    <source>
        <dbReference type="EMBL" id="KAB8356461.1"/>
    </source>
</evidence>
<dbReference type="Proteomes" id="UP000327013">
    <property type="component" value="Unassembled WGS sequence"/>
</dbReference>
<feature type="compositionally biased region" description="Low complexity" evidence="1">
    <location>
        <begin position="127"/>
        <end position="143"/>
    </location>
</feature>
<proteinExistence type="predicted"/>
<comment type="caution">
    <text evidence="2">The sequence shown here is derived from an EMBL/GenBank/DDBJ whole genome shotgun (WGS) entry which is preliminary data.</text>
</comment>
<gene>
    <name evidence="2" type="ORF">FH972_024044</name>
</gene>
<feature type="compositionally biased region" description="Basic and acidic residues" evidence="1">
    <location>
        <begin position="12"/>
        <end position="29"/>
    </location>
</feature>
<feature type="compositionally biased region" description="Polar residues" evidence="1">
    <location>
        <begin position="71"/>
        <end position="88"/>
    </location>
</feature>
<name>A0A5N6KXA8_9ROSI</name>
<accession>A0A5N6KXA8</accession>